<protein>
    <submittedName>
        <fullName evidence="2">Aminodeoxychorismate synthase component I</fullName>
    </submittedName>
</protein>
<dbReference type="Gene3D" id="3.60.120.10">
    <property type="entry name" value="Anthranilate synthase"/>
    <property type="match status" value="1"/>
</dbReference>
<dbReference type="PANTHER" id="PTHR11236:SF50">
    <property type="entry name" value="AMINODEOXYCHORISMATE SYNTHASE COMPONENT 1"/>
    <property type="match status" value="1"/>
</dbReference>
<dbReference type="InterPro" id="IPR005801">
    <property type="entry name" value="ADC_synthase"/>
</dbReference>
<reference evidence="2 3" key="1">
    <citation type="journal article" date="2020" name="Nat. Microbiol.">
        <title>Lysogenic host-virus interactions in SAR11 marine bacteria.</title>
        <authorList>
            <person name="Morris R.M."/>
            <person name="Cain K.R."/>
            <person name="Hvorecny K.L."/>
            <person name="Kollman J.M."/>
        </authorList>
    </citation>
    <scope>NUCLEOTIDE SEQUENCE [LARGE SCALE GENOMIC DNA]</scope>
    <source>
        <strain evidence="2 3">NP1</strain>
    </source>
</reference>
<evidence type="ECO:0000313" key="2">
    <source>
        <dbReference type="EMBL" id="QIZ20524.1"/>
    </source>
</evidence>
<gene>
    <name evidence="2" type="ORF">E5R92_01830</name>
</gene>
<accession>A0A6H1Q126</accession>
<dbReference type="GO" id="GO:0000162">
    <property type="term" value="P:L-tryptophan biosynthetic process"/>
    <property type="evidence" value="ECO:0007669"/>
    <property type="project" value="TreeGrafter"/>
</dbReference>
<dbReference type="Pfam" id="PF00425">
    <property type="entry name" value="Chorismate_bind"/>
    <property type="match status" value="1"/>
</dbReference>
<dbReference type="InterPro" id="IPR019999">
    <property type="entry name" value="Anth_synth_I-like"/>
</dbReference>
<dbReference type="RefSeq" id="WP_168606417.1">
    <property type="nucleotide sequence ID" value="NZ_CP038852.1"/>
</dbReference>
<dbReference type="Proteomes" id="UP000501094">
    <property type="component" value="Chromosome"/>
</dbReference>
<sequence length="387" mass="44928">MNKKNYLLDLNNSKKPFIIYKSDEGFDLYTDFSKKIILNNNNIRKFINKNTKLKSICRETDLFIGFFGYEILNNLIDVKIKKQKKTNFPKGIFYKPETKVKLSNNLEYKKTRSSNSSDLFKININKRSYKIIFDKFKNKIKSGETYQIKICTKYSNKSEIDALDFFCRLVKSNMAPEAFMIRDRNYSIISCSPENLITKKNNFVTTKPIAGTLKKTKKLNKNKALTFFRKNLKETKEHNMIVDMERNDLSKICKPGSVKILKKKIVEEYKDLYHYVSLIRGQLKNKVTALEIIKAMMPGGSVIGCPKISTLNLLNKQEKQSRNIYTGSFGYLKFNGDMRFNIIIRSILNFKGKSEISVASGVVIDSNAVHEFNENYIKAKSLMDLYK</sequence>
<dbReference type="PANTHER" id="PTHR11236">
    <property type="entry name" value="AMINOBENZOATE/ANTHRANILATE SYNTHASE"/>
    <property type="match status" value="1"/>
</dbReference>
<dbReference type="PRINTS" id="PR00095">
    <property type="entry name" value="ANTSNTHASEI"/>
</dbReference>
<evidence type="ECO:0000259" key="1">
    <source>
        <dbReference type="Pfam" id="PF00425"/>
    </source>
</evidence>
<feature type="domain" description="Chorismate-utilising enzyme C-terminal" evidence="1">
    <location>
        <begin position="126"/>
        <end position="378"/>
    </location>
</feature>
<dbReference type="AlphaFoldDB" id="A0A6H1Q126"/>
<name>A0A6H1Q126_9PROT</name>
<dbReference type="SUPFAM" id="SSF56322">
    <property type="entry name" value="ADC synthase"/>
    <property type="match status" value="1"/>
</dbReference>
<proteinExistence type="predicted"/>
<organism evidence="2 3">
    <name type="scientific">Candidatus Pelagibacter giovannonii</name>
    <dbReference type="NCBI Taxonomy" id="2563896"/>
    <lineage>
        <taxon>Bacteria</taxon>
        <taxon>Pseudomonadati</taxon>
        <taxon>Pseudomonadota</taxon>
        <taxon>Alphaproteobacteria</taxon>
        <taxon>Candidatus Pelagibacterales</taxon>
        <taxon>Candidatus Pelagibacteraceae</taxon>
        <taxon>Candidatus Pelagibacter</taxon>
    </lineage>
</organism>
<evidence type="ECO:0000313" key="3">
    <source>
        <dbReference type="Proteomes" id="UP000501094"/>
    </source>
</evidence>
<dbReference type="InterPro" id="IPR015890">
    <property type="entry name" value="Chorismate_C"/>
</dbReference>
<dbReference type="KEGG" id="peg:E5R92_01830"/>
<keyword evidence="3" id="KW-1185">Reference proteome</keyword>
<dbReference type="GO" id="GO:0046820">
    <property type="term" value="F:4-amino-4-deoxychorismate synthase activity"/>
    <property type="evidence" value="ECO:0007669"/>
    <property type="project" value="TreeGrafter"/>
</dbReference>
<dbReference type="EMBL" id="CP038852">
    <property type="protein sequence ID" value="QIZ20524.1"/>
    <property type="molecule type" value="Genomic_DNA"/>
</dbReference>